<evidence type="ECO:0000313" key="2">
    <source>
        <dbReference type="EMBL" id="RBO93817.1"/>
    </source>
</evidence>
<evidence type="ECO:0000313" key="3">
    <source>
        <dbReference type="Proteomes" id="UP000252586"/>
    </source>
</evidence>
<name>A0A366DUQ3_9NOCA</name>
<dbReference type="PANTHER" id="PTHR40761:SF1">
    <property type="entry name" value="CONSERVED INTEGRAL MEMBRANE ALANINE VALINE AND LEUCINE RICH PROTEIN-RELATED"/>
    <property type="match status" value="1"/>
</dbReference>
<feature type="transmembrane region" description="Helical" evidence="1">
    <location>
        <begin position="181"/>
        <end position="202"/>
    </location>
</feature>
<protein>
    <recommendedName>
        <fullName evidence="4">Magnesium transporter NIPA</fullName>
    </recommendedName>
</protein>
<keyword evidence="3" id="KW-1185">Reference proteome</keyword>
<accession>A0A366DUQ3</accession>
<dbReference type="NCBIfam" id="NF038012">
    <property type="entry name" value="DMT_1"/>
    <property type="match status" value="1"/>
</dbReference>
<feature type="transmembrane region" description="Helical" evidence="1">
    <location>
        <begin position="120"/>
        <end position="137"/>
    </location>
</feature>
<reference evidence="2 3" key="1">
    <citation type="submission" date="2018-06" db="EMBL/GenBank/DDBJ databases">
        <title>Genomic Encyclopedia of Type Strains, Phase IV (KMG-IV): sequencing the most valuable type-strain genomes for metagenomic binning, comparative biology and taxonomic classification.</title>
        <authorList>
            <person name="Goeker M."/>
        </authorList>
    </citation>
    <scope>NUCLEOTIDE SEQUENCE [LARGE SCALE GENOMIC DNA]</scope>
    <source>
        <strain evidence="2 3">DSM 44599</strain>
    </source>
</reference>
<organism evidence="2 3">
    <name type="scientific">Nocardia puris</name>
    <dbReference type="NCBI Taxonomy" id="208602"/>
    <lineage>
        <taxon>Bacteria</taxon>
        <taxon>Bacillati</taxon>
        <taxon>Actinomycetota</taxon>
        <taxon>Actinomycetes</taxon>
        <taxon>Mycobacteriales</taxon>
        <taxon>Nocardiaceae</taxon>
        <taxon>Nocardia</taxon>
    </lineage>
</organism>
<evidence type="ECO:0008006" key="4">
    <source>
        <dbReference type="Google" id="ProtNLM"/>
    </source>
</evidence>
<dbReference type="EMBL" id="QNRE01000002">
    <property type="protein sequence ID" value="RBO93817.1"/>
    <property type="molecule type" value="Genomic_DNA"/>
</dbReference>
<dbReference type="PANTHER" id="PTHR40761">
    <property type="entry name" value="CONSERVED INTEGRAL MEMBRANE ALANINE VALINE AND LEUCINE RICH PROTEIN-RELATED"/>
    <property type="match status" value="1"/>
</dbReference>
<dbReference type="Proteomes" id="UP000252586">
    <property type="component" value="Unassembled WGS sequence"/>
</dbReference>
<feature type="transmembrane region" description="Helical" evidence="1">
    <location>
        <begin position="208"/>
        <end position="231"/>
    </location>
</feature>
<dbReference type="AlphaFoldDB" id="A0A366DUQ3"/>
<feature type="transmembrane region" description="Helical" evidence="1">
    <location>
        <begin position="243"/>
        <end position="261"/>
    </location>
</feature>
<proteinExistence type="predicted"/>
<feature type="transmembrane region" description="Helical" evidence="1">
    <location>
        <begin position="273"/>
        <end position="292"/>
    </location>
</feature>
<keyword evidence="1" id="KW-0472">Membrane</keyword>
<feature type="transmembrane region" description="Helical" evidence="1">
    <location>
        <begin position="149"/>
        <end position="169"/>
    </location>
</feature>
<sequence>MFGARRVAGALSGSKLVHVPHDPALAVVFALLAAALFAVASVTQQRAAAAVPGEASLVRGLLRSPRWWAGIVGDAGGYGMQVAALAFGTVLLVQPILVSALVFALPLAAWLNGTRIDARTWAAALALVAALVCFLVVGNPSAGETTAAAAHWIVPFTVLLALVAAATVLARTSAAPGRKALLLGAASGALFGIAAALTTHVTDLFTEGIGTVVTSWQTWALVLAGAVGLYLSQRAYQAGPLASSLPAATIAEPMAAAFLGLTVLGEHLRTDTLGLAITVSAVIIMCATTIRLSRAQAEE</sequence>
<feature type="transmembrane region" description="Helical" evidence="1">
    <location>
        <begin position="82"/>
        <end position="108"/>
    </location>
</feature>
<gene>
    <name evidence="2" type="ORF">DFR74_102236</name>
</gene>
<keyword evidence="1" id="KW-0812">Transmembrane</keyword>
<comment type="caution">
    <text evidence="2">The sequence shown here is derived from an EMBL/GenBank/DDBJ whole genome shotgun (WGS) entry which is preliminary data.</text>
</comment>
<evidence type="ECO:0000256" key="1">
    <source>
        <dbReference type="SAM" id="Phobius"/>
    </source>
</evidence>
<dbReference type="STRING" id="1210090.GCA_001613185_00388"/>
<keyword evidence="1" id="KW-1133">Transmembrane helix</keyword>